<proteinExistence type="predicted"/>
<evidence type="ECO:0000256" key="1">
    <source>
        <dbReference type="SAM" id="MobiDB-lite"/>
    </source>
</evidence>
<protein>
    <submittedName>
        <fullName evidence="2">Uncharacterized protein</fullName>
    </submittedName>
</protein>
<dbReference type="AlphaFoldDB" id="A0A6M3LLE4"/>
<accession>A0A6M3LLE4</accession>
<organism evidence="2">
    <name type="scientific">viral metagenome</name>
    <dbReference type="NCBI Taxonomy" id="1070528"/>
    <lineage>
        <taxon>unclassified sequences</taxon>
        <taxon>metagenomes</taxon>
        <taxon>organismal metagenomes</taxon>
    </lineage>
</organism>
<reference evidence="2" key="1">
    <citation type="submission" date="2020-03" db="EMBL/GenBank/DDBJ databases">
        <title>The deep terrestrial virosphere.</title>
        <authorList>
            <person name="Holmfeldt K."/>
            <person name="Nilsson E."/>
            <person name="Simone D."/>
            <person name="Lopez-Fernandez M."/>
            <person name="Wu X."/>
            <person name="de Brujin I."/>
            <person name="Lundin D."/>
            <person name="Andersson A."/>
            <person name="Bertilsson S."/>
            <person name="Dopson M."/>
        </authorList>
    </citation>
    <scope>NUCLEOTIDE SEQUENCE</scope>
    <source>
        <strain evidence="2">MM415B05567</strain>
    </source>
</reference>
<dbReference type="EMBL" id="MT143292">
    <property type="protein sequence ID" value="QJA95179.1"/>
    <property type="molecule type" value="Genomic_DNA"/>
</dbReference>
<evidence type="ECO:0000313" key="2">
    <source>
        <dbReference type="EMBL" id="QJA95179.1"/>
    </source>
</evidence>
<sequence>MKSEAAHDYMEQQRQALDAEDRRRHTDAMKLFYKWLDEKYGDAHPHRHFMKMAWMEAFKQGMNYKIA</sequence>
<feature type="region of interest" description="Disordered" evidence="1">
    <location>
        <begin position="1"/>
        <end position="22"/>
    </location>
</feature>
<gene>
    <name evidence="2" type="ORF">MM415B05567_0006</name>
</gene>
<name>A0A6M3LLE4_9ZZZZ</name>